<dbReference type="PANTHER" id="PTHR39555">
    <property type="entry name" value="FIMBRIAL ASSEMBLY PROTEIN PILO-LIKE PROTEIN-RELATED"/>
    <property type="match status" value="1"/>
</dbReference>
<dbReference type="EMBL" id="CP031222">
    <property type="protein sequence ID" value="AXI01935.1"/>
    <property type="molecule type" value="Genomic_DNA"/>
</dbReference>
<evidence type="ECO:0000313" key="5">
    <source>
        <dbReference type="Proteomes" id="UP000253940"/>
    </source>
</evidence>
<keyword evidence="1" id="KW-0175">Coiled coil</keyword>
<keyword evidence="3" id="KW-1133">Transmembrane helix</keyword>
<dbReference type="Pfam" id="PF04350">
    <property type="entry name" value="PilO"/>
    <property type="match status" value="1"/>
</dbReference>
<keyword evidence="3" id="KW-0812">Transmembrane</keyword>
<feature type="transmembrane region" description="Helical" evidence="3">
    <location>
        <begin position="43"/>
        <end position="63"/>
    </location>
</feature>
<evidence type="ECO:0008006" key="6">
    <source>
        <dbReference type="Google" id="ProtNLM"/>
    </source>
</evidence>
<dbReference type="OrthoDB" id="9802133at2"/>
<dbReference type="KEGG" id="mbah:HYN46_03025"/>
<dbReference type="PIRSF" id="PIRSF016482">
    <property type="entry name" value="PilO"/>
    <property type="match status" value="1"/>
</dbReference>
<dbReference type="InterPro" id="IPR007445">
    <property type="entry name" value="PilO"/>
</dbReference>
<dbReference type="Proteomes" id="UP000253940">
    <property type="component" value="Chromosome"/>
</dbReference>
<keyword evidence="3" id="KW-0472">Membrane</keyword>
<feature type="region of interest" description="Disordered" evidence="2">
    <location>
        <begin position="216"/>
        <end position="238"/>
    </location>
</feature>
<dbReference type="InterPro" id="IPR014717">
    <property type="entry name" value="Transl_elong_EF1B/ribsomal_bS6"/>
</dbReference>
<evidence type="ECO:0000256" key="2">
    <source>
        <dbReference type="SAM" id="MobiDB-lite"/>
    </source>
</evidence>
<dbReference type="Gene3D" id="1.10.287.540">
    <property type="entry name" value="Helix hairpin bin"/>
    <property type="match status" value="1"/>
</dbReference>
<gene>
    <name evidence="4" type="ORF">HYN46_03025</name>
</gene>
<evidence type="ECO:0000256" key="1">
    <source>
        <dbReference type="SAM" id="Coils"/>
    </source>
</evidence>
<dbReference type="PANTHER" id="PTHR39555:SF1">
    <property type="entry name" value="TYPE IV PILUS INNER MEMBRANE COMPONENT PILO"/>
    <property type="match status" value="1"/>
</dbReference>
<name>A0A345P3S6_9GAMM</name>
<dbReference type="GO" id="GO:0043107">
    <property type="term" value="P:type IV pilus-dependent motility"/>
    <property type="evidence" value="ECO:0007669"/>
    <property type="project" value="InterPro"/>
</dbReference>
<reference evidence="4 5" key="1">
    <citation type="submission" date="2018-07" db="EMBL/GenBank/DDBJ databases">
        <title>Genome sequencing of Moraxellaceae gen. HYN0046.</title>
        <authorList>
            <person name="Kim M."/>
            <person name="Yi H."/>
        </authorList>
    </citation>
    <scope>NUCLEOTIDE SEQUENCE [LARGE SCALE GENOMIC DNA]</scope>
    <source>
        <strain evidence="4 5">HYN0046</strain>
    </source>
</reference>
<evidence type="ECO:0000313" key="4">
    <source>
        <dbReference type="EMBL" id="AXI01935.1"/>
    </source>
</evidence>
<dbReference type="RefSeq" id="WP_114898045.1">
    <property type="nucleotide sequence ID" value="NZ_CP031222.1"/>
</dbReference>
<feature type="coiled-coil region" evidence="1">
    <location>
        <begin position="86"/>
        <end position="113"/>
    </location>
</feature>
<sequence length="238" mass="26594">MKADNNPLAAKSISKKFSFEEFSNSFKSLDPQNMGNWPLPVKITAFIFIGVFVFVLAYLLLIAPVREDIAAAEAQERSLLNDYRDKDSKLRNLLQYQKQVEEMESTFGQLLQQLPKETEIPGLVEDINYTGVGSGLQFDKINVEKEVTKDFFIELPMTIKGRGDYHSFGAFVSALAALPRIVTIDDFDISPINDKSKSEIPVLGLTVNAKTYRYNDKVDSKNKPKSPQDAAKKTGSAS</sequence>
<keyword evidence="5" id="KW-1185">Reference proteome</keyword>
<dbReference type="Gene3D" id="3.30.70.60">
    <property type="match status" value="1"/>
</dbReference>
<accession>A0A345P3S6</accession>
<proteinExistence type="predicted"/>
<organism evidence="4 5">
    <name type="scientific">Aquirhabdus parva</name>
    <dbReference type="NCBI Taxonomy" id="2283318"/>
    <lineage>
        <taxon>Bacteria</taxon>
        <taxon>Pseudomonadati</taxon>
        <taxon>Pseudomonadota</taxon>
        <taxon>Gammaproteobacteria</taxon>
        <taxon>Moraxellales</taxon>
        <taxon>Moraxellaceae</taxon>
        <taxon>Aquirhabdus</taxon>
    </lineage>
</organism>
<evidence type="ECO:0000256" key="3">
    <source>
        <dbReference type="SAM" id="Phobius"/>
    </source>
</evidence>
<dbReference type="GO" id="GO:0043683">
    <property type="term" value="P:type IV pilus assembly"/>
    <property type="evidence" value="ECO:0007669"/>
    <property type="project" value="InterPro"/>
</dbReference>
<dbReference type="AlphaFoldDB" id="A0A345P3S6"/>
<protein>
    <recommendedName>
        <fullName evidence="6">Pilus assembly protein PilP</fullName>
    </recommendedName>
</protein>